<keyword evidence="5 7" id="KW-0175">Coiled coil</keyword>
<dbReference type="AlphaFoldDB" id="C7NTN6"/>
<evidence type="ECO:0000256" key="2">
    <source>
        <dbReference type="ARBA" id="ARBA00022741"/>
    </source>
</evidence>
<evidence type="ECO:0000313" key="10">
    <source>
        <dbReference type="Proteomes" id="UP000002071"/>
    </source>
</evidence>
<dbReference type="HOGENOM" id="CLU_682585_0_0_2"/>
<keyword evidence="10" id="KW-1185">Reference proteome</keyword>
<dbReference type="PANTHER" id="PTHR32114:SF2">
    <property type="entry name" value="ABC TRANSPORTER ABCH.3"/>
    <property type="match status" value="1"/>
</dbReference>
<gene>
    <name evidence="9" type="ordered locus">Huta_2059</name>
</gene>
<dbReference type="InterPro" id="IPR013134">
    <property type="entry name" value="Zn_hook_RAD50"/>
</dbReference>
<feature type="coiled-coil region" evidence="7">
    <location>
        <begin position="237"/>
        <end position="348"/>
    </location>
</feature>
<reference evidence="9 10" key="1">
    <citation type="journal article" date="2009" name="Stand. Genomic Sci.">
        <title>Complete genome sequence of Halorhabdus utahensis type strain (AX-2).</title>
        <authorList>
            <person name="Anderson I."/>
            <person name="Tindall B.J."/>
            <person name="Pomrenke H."/>
            <person name="Goker M."/>
            <person name="Lapidus A."/>
            <person name="Nolan M."/>
            <person name="Copeland A."/>
            <person name="Glavina Del Rio T."/>
            <person name="Chen F."/>
            <person name="Tice H."/>
            <person name="Cheng J.F."/>
            <person name="Lucas S."/>
            <person name="Chertkov O."/>
            <person name="Bruce D."/>
            <person name="Brettin T."/>
            <person name="Detter J.C."/>
            <person name="Han C."/>
            <person name="Goodwin L."/>
            <person name="Land M."/>
            <person name="Hauser L."/>
            <person name="Chang Y.J."/>
            <person name="Jeffries C.D."/>
            <person name="Pitluck S."/>
            <person name="Pati A."/>
            <person name="Mavromatis K."/>
            <person name="Ivanova N."/>
            <person name="Ovchinnikova G."/>
            <person name="Chen A."/>
            <person name="Palaniappan K."/>
            <person name="Chain P."/>
            <person name="Rohde M."/>
            <person name="Bristow J."/>
            <person name="Eisen J.A."/>
            <person name="Markowitz V."/>
            <person name="Hugenholtz P."/>
            <person name="Kyrpides N.C."/>
            <person name="Klenk H.P."/>
        </authorList>
    </citation>
    <scope>NUCLEOTIDE SEQUENCE [LARGE SCALE GENOMIC DNA]</scope>
    <source>
        <strain evidence="10">DSM 12940 / JCM 11049 / AX-2</strain>
    </source>
</reference>
<sequence>MTDERTRLRRKREELDAELSALGAALDGMEVSTDAMDDAIAAATEARDTATDAFLPADRLPETVTADTRGVVASYLDSIGELRDVRSDEVELTDDRLQAEAKRATDARADIEEISAALDRIGERIDEAETTVADAREDLDDARSRFRDDLAVLGARLERFDIALSPESLGAVTDDRLPERKAEMRASVERIEERVVDLTTRQSTLATERDELQSIDGGGSCPTCNQTVGSDRTASEVEAIEEELGQIEHRLETARREREELLAGIEELEELRGTAISLRSLRSETVAAAAGRVEDREANLADLRADHQEARSERAEAKAERTRADATVATLEIERAGLEADIDRLGAKTDKGATCLDAFELVEDLQAELETRVEERSAQQAAYEETEAERASIDVELEALTDD</sequence>
<feature type="domain" description="Zinc-hook" evidence="8">
    <location>
        <begin position="174"/>
        <end position="273"/>
    </location>
</feature>
<evidence type="ECO:0000256" key="3">
    <source>
        <dbReference type="ARBA" id="ARBA00022833"/>
    </source>
</evidence>
<dbReference type="Gene3D" id="1.10.287.510">
    <property type="entry name" value="Helix hairpin bin"/>
    <property type="match status" value="1"/>
</dbReference>
<dbReference type="GO" id="GO:0046872">
    <property type="term" value="F:metal ion binding"/>
    <property type="evidence" value="ECO:0007669"/>
    <property type="project" value="UniProtKB-UniRule"/>
</dbReference>
<dbReference type="SUPFAM" id="SSF75712">
    <property type="entry name" value="Rad50 coiled-coil Zn hook"/>
    <property type="match status" value="1"/>
</dbReference>
<evidence type="ECO:0000256" key="7">
    <source>
        <dbReference type="SAM" id="Coils"/>
    </source>
</evidence>
<dbReference type="PANTHER" id="PTHR32114">
    <property type="entry name" value="ABC TRANSPORTER ABCH.3"/>
    <property type="match status" value="1"/>
</dbReference>
<dbReference type="KEGG" id="hut:Huta_2059"/>
<keyword evidence="1 6" id="KW-0479">Metal-binding</keyword>
<dbReference type="Proteomes" id="UP000002071">
    <property type="component" value="Chromosome"/>
</dbReference>
<evidence type="ECO:0000256" key="6">
    <source>
        <dbReference type="PROSITE-ProRule" id="PRU00471"/>
    </source>
</evidence>
<name>C7NTN6_HALUD</name>
<keyword evidence="3 6" id="KW-0862">Zinc</keyword>
<dbReference type="GO" id="GO:0005524">
    <property type="term" value="F:ATP binding"/>
    <property type="evidence" value="ECO:0007669"/>
    <property type="project" value="UniProtKB-KW"/>
</dbReference>
<feature type="coiled-coil region" evidence="7">
    <location>
        <begin position="111"/>
        <end position="145"/>
    </location>
</feature>
<dbReference type="GeneID" id="8384353"/>
<accession>C7NTN6</accession>
<dbReference type="STRING" id="519442.Huta_2059"/>
<evidence type="ECO:0000256" key="1">
    <source>
        <dbReference type="ARBA" id="ARBA00022723"/>
    </source>
</evidence>
<feature type="binding site" evidence="6">
    <location>
        <position position="224"/>
    </location>
    <ligand>
        <name>Zn(2+)</name>
        <dbReference type="ChEBI" id="CHEBI:29105"/>
    </ligand>
</feature>
<keyword evidence="4" id="KW-0067">ATP-binding</keyword>
<protein>
    <recommendedName>
        <fullName evidence="8">Zinc-hook domain-containing protein</fullName>
    </recommendedName>
</protein>
<feature type="binding site" evidence="6">
    <location>
        <position position="221"/>
    </location>
    <ligand>
        <name>Zn(2+)</name>
        <dbReference type="ChEBI" id="CHEBI:29105"/>
    </ligand>
</feature>
<evidence type="ECO:0000256" key="5">
    <source>
        <dbReference type="ARBA" id="ARBA00023054"/>
    </source>
</evidence>
<dbReference type="eggNOG" id="arCOG00371">
    <property type="taxonomic scope" value="Archaea"/>
</dbReference>
<dbReference type="OrthoDB" id="25344at2157"/>
<keyword evidence="2" id="KW-0547">Nucleotide-binding</keyword>
<organism evidence="9 10">
    <name type="scientific">Halorhabdus utahensis (strain DSM 12940 / JCM 11049 / AX-2)</name>
    <dbReference type="NCBI Taxonomy" id="519442"/>
    <lineage>
        <taxon>Archaea</taxon>
        <taxon>Methanobacteriati</taxon>
        <taxon>Methanobacteriota</taxon>
        <taxon>Stenosarchaea group</taxon>
        <taxon>Halobacteria</taxon>
        <taxon>Halobacteriales</taxon>
        <taxon>Haloarculaceae</taxon>
        <taxon>Halorhabdus</taxon>
    </lineage>
</organism>
<proteinExistence type="predicted"/>
<dbReference type="PROSITE" id="PS51131">
    <property type="entry name" value="ZN_HOOK"/>
    <property type="match status" value="1"/>
</dbReference>
<dbReference type="RefSeq" id="WP_015789797.1">
    <property type="nucleotide sequence ID" value="NC_013158.1"/>
</dbReference>
<evidence type="ECO:0000259" key="8">
    <source>
        <dbReference type="PROSITE" id="PS51131"/>
    </source>
</evidence>
<evidence type="ECO:0000256" key="4">
    <source>
        <dbReference type="ARBA" id="ARBA00022840"/>
    </source>
</evidence>
<evidence type="ECO:0000313" key="9">
    <source>
        <dbReference type="EMBL" id="ACV12226.1"/>
    </source>
</evidence>
<dbReference type="EMBL" id="CP001687">
    <property type="protein sequence ID" value="ACV12226.1"/>
    <property type="molecule type" value="Genomic_DNA"/>
</dbReference>